<dbReference type="InterPro" id="IPR036010">
    <property type="entry name" value="2Fe-2S_ferredoxin-like_sf"/>
</dbReference>
<dbReference type="PANTHER" id="PTHR47354:SF5">
    <property type="entry name" value="PROTEIN RFBI"/>
    <property type="match status" value="1"/>
</dbReference>
<dbReference type="SUPFAM" id="SSF63380">
    <property type="entry name" value="Riboflavin synthase domain-like"/>
    <property type="match status" value="1"/>
</dbReference>
<feature type="domain" description="2Fe-2S ferredoxin-type" evidence="1">
    <location>
        <begin position="2"/>
        <end position="88"/>
    </location>
</feature>
<evidence type="ECO:0000259" key="2">
    <source>
        <dbReference type="PROSITE" id="PS51384"/>
    </source>
</evidence>
<dbReference type="Gene3D" id="3.40.50.80">
    <property type="entry name" value="Nucleotide-binding domain of ferredoxin-NADP reductase (FNR) module"/>
    <property type="match status" value="1"/>
</dbReference>
<dbReference type="Pfam" id="PF00111">
    <property type="entry name" value="Fer2"/>
    <property type="match status" value="1"/>
</dbReference>
<evidence type="ECO:0000313" key="3">
    <source>
        <dbReference type="EMBL" id="CBI10319.1"/>
    </source>
</evidence>
<dbReference type="CDD" id="cd06194">
    <property type="entry name" value="FNR_N-term_Iron_sulfur_binding"/>
    <property type="match status" value="1"/>
</dbReference>
<accession>E6QSU7</accession>
<dbReference type="PRINTS" id="PR00410">
    <property type="entry name" value="PHEHYDRXLASE"/>
</dbReference>
<dbReference type="Pfam" id="PF00970">
    <property type="entry name" value="FAD_binding_6"/>
    <property type="match status" value="1"/>
</dbReference>
<name>E6QSU7_9ZZZZ</name>
<dbReference type="Pfam" id="PF00175">
    <property type="entry name" value="NAD_binding_1"/>
    <property type="match status" value="1"/>
</dbReference>
<organism evidence="3">
    <name type="scientific">mine drainage metagenome</name>
    <dbReference type="NCBI Taxonomy" id="410659"/>
    <lineage>
        <taxon>unclassified sequences</taxon>
        <taxon>metagenomes</taxon>
        <taxon>ecological metagenomes</taxon>
    </lineage>
</organism>
<dbReference type="Gene3D" id="3.10.20.30">
    <property type="match status" value="1"/>
</dbReference>
<dbReference type="GO" id="GO:0051536">
    <property type="term" value="F:iron-sulfur cluster binding"/>
    <property type="evidence" value="ECO:0007669"/>
    <property type="project" value="InterPro"/>
</dbReference>
<dbReference type="SUPFAM" id="SSF52343">
    <property type="entry name" value="Ferredoxin reductase-like, C-terminal NADP-linked domain"/>
    <property type="match status" value="1"/>
</dbReference>
<dbReference type="GO" id="GO:0016491">
    <property type="term" value="F:oxidoreductase activity"/>
    <property type="evidence" value="ECO:0007669"/>
    <property type="project" value="InterPro"/>
</dbReference>
<proteinExistence type="predicted"/>
<dbReference type="InterPro" id="IPR001433">
    <property type="entry name" value="OxRdtase_FAD/NAD-bd"/>
</dbReference>
<gene>
    <name evidence="3" type="ORF">CARN7_1097</name>
</gene>
<dbReference type="PRINTS" id="PR00371">
    <property type="entry name" value="FPNCR"/>
</dbReference>
<dbReference type="InterPro" id="IPR017927">
    <property type="entry name" value="FAD-bd_FR_type"/>
</dbReference>
<dbReference type="PROSITE" id="PS51384">
    <property type="entry name" value="FAD_FR"/>
    <property type="match status" value="1"/>
</dbReference>
<dbReference type="InterPro" id="IPR001041">
    <property type="entry name" value="2Fe-2S_ferredoxin-type"/>
</dbReference>
<protein>
    <submittedName>
        <fullName evidence="3">Putative oxygenase</fullName>
    </submittedName>
</protein>
<dbReference type="PROSITE" id="PS51085">
    <property type="entry name" value="2FE2S_FER_2"/>
    <property type="match status" value="1"/>
</dbReference>
<dbReference type="AlphaFoldDB" id="E6QSU7"/>
<feature type="domain" description="FAD-binding FR-type" evidence="2">
    <location>
        <begin position="89"/>
        <end position="186"/>
    </location>
</feature>
<dbReference type="InterPro" id="IPR001709">
    <property type="entry name" value="Flavoprot_Pyr_Nucl_cyt_Rdtase"/>
</dbReference>
<dbReference type="InterPro" id="IPR039261">
    <property type="entry name" value="FNR_nucleotide-bd"/>
</dbReference>
<dbReference type="CDD" id="cd00207">
    <property type="entry name" value="fer2"/>
    <property type="match status" value="1"/>
</dbReference>
<reference evidence="3" key="1">
    <citation type="submission" date="2009-10" db="EMBL/GenBank/DDBJ databases">
        <title>Diversity of trophic interactions inside an arsenic-rich microbial ecosystem.</title>
        <authorList>
            <person name="Bertin P.N."/>
            <person name="Heinrich-Salmeron A."/>
            <person name="Pelletier E."/>
            <person name="Goulhen-Chollet F."/>
            <person name="Arsene-Ploetze F."/>
            <person name="Gallien S."/>
            <person name="Calteau A."/>
            <person name="Vallenet D."/>
            <person name="Casiot C."/>
            <person name="Chane-Woon-Ming B."/>
            <person name="Giloteaux L."/>
            <person name="Barakat M."/>
            <person name="Bonnefoy V."/>
            <person name="Bruneel O."/>
            <person name="Chandler M."/>
            <person name="Cleiss J."/>
            <person name="Duran R."/>
            <person name="Elbaz-Poulichet F."/>
            <person name="Fonknechten N."/>
            <person name="Lauga B."/>
            <person name="Mornico D."/>
            <person name="Ortet P."/>
            <person name="Schaeffer C."/>
            <person name="Siguier P."/>
            <person name="Alexander Thil Smith A."/>
            <person name="Van Dorsselaer A."/>
            <person name="Weissenbach J."/>
            <person name="Medigue C."/>
            <person name="Le Paslier D."/>
        </authorList>
    </citation>
    <scope>NUCLEOTIDE SEQUENCE</scope>
</reference>
<dbReference type="InterPro" id="IPR050415">
    <property type="entry name" value="MRET"/>
</dbReference>
<comment type="caution">
    <text evidence="3">The sequence shown here is derived from an EMBL/GenBank/DDBJ whole genome shotgun (WGS) entry which is preliminary data.</text>
</comment>
<dbReference type="PANTHER" id="PTHR47354">
    <property type="entry name" value="NADH OXIDOREDUCTASE HCR"/>
    <property type="match status" value="1"/>
</dbReference>
<dbReference type="EMBL" id="CABR01000082">
    <property type="protein sequence ID" value="CBI10319.1"/>
    <property type="molecule type" value="Genomic_DNA"/>
</dbReference>
<dbReference type="SUPFAM" id="SSF54292">
    <property type="entry name" value="2Fe-2S ferredoxin-like"/>
    <property type="match status" value="1"/>
</dbReference>
<evidence type="ECO:0000259" key="1">
    <source>
        <dbReference type="PROSITE" id="PS51085"/>
    </source>
</evidence>
<sequence>MPQLHFNDVTYQCAANETVLEALTRQGAAIPSSCRNGVCQTCLMQSADANVPSTAQNGLKPTLQAQNYFLACVCHPAGDMTVTLPDHADRLLPATVTAIRQLNNEIKCVGLDCPMLQDYHAGQFINLYRDNASVRSYSLASMPTDDYLHLHVRRLPNGRVSNWIHDQLKVGDSVQISAPLGSCFYLHDAPQQPLLLIGTGSGLAPLIGIVRDALAQQHTGEIYLYHGSHDAAGLYLVDELREMAERYPNFHYVPCVSGTDAPTQYQAGRAMEIALVAHPDLAGWRVFLCGNPNMVNTARKKAYLAKAAINDIYADAFLAADVKALEISRRPVGLEES</sequence>
<dbReference type="InterPro" id="IPR017938">
    <property type="entry name" value="Riboflavin_synthase-like_b-brl"/>
</dbReference>
<dbReference type="InterPro" id="IPR012675">
    <property type="entry name" value="Beta-grasp_dom_sf"/>
</dbReference>
<dbReference type="InterPro" id="IPR008333">
    <property type="entry name" value="Cbr1-like_FAD-bd_dom"/>
</dbReference>
<dbReference type="Gene3D" id="2.40.30.10">
    <property type="entry name" value="Translation factors"/>
    <property type="match status" value="1"/>
</dbReference>